<keyword evidence="2" id="KW-1003">Cell membrane</keyword>
<dbReference type="Pfam" id="PF01810">
    <property type="entry name" value="LysE"/>
    <property type="match status" value="1"/>
</dbReference>
<sequence>MPGLDLLLPFFAATAVFACVPGPGMFFAATQTIVRGSRAGWLAALGFHLGGVFHIAAAAFGLALVLKTVPLLFTVVKLAGAAYLVWLGIRYVIGLGGGARQAVSTGPVSGRKALRDSLVVEILNPKTALFYLAFLPQFTDPAASLPVWAQVLILGAAVNVMFSATDAICIVLSDRVASSLSGSRRVERLAQRIGGGVLIAFGVNLAVSPQ</sequence>
<evidence type="ECO:0000256" key="1">
    <source>
        <dbReference type="ARBA" id="ARBA00004651"/>
    </source>
</evidence>
<comment type="caution">
    <text evidence="7">The sequence shown here is derived from an EMBL/GenBank/DDBJ whole genome shotgun (WGS) entry which is preliminary data.</text>
</comment>
<dbReference type="EMBL" id="JAZHOF010000008">
    <property type="protein sequence ID" value="MEJ8573648.1"/>
    <property type="molecule type" value="Genomic_DNA"/>
</dbReference>
<dbReference type="PANTHER" id="PTHR30086">
    <property type="entry name" value="ARGININE EXPORTER PROTEIN ARGO"/>
    <property type="match status" value="1"/>
</dbReference>
<dbReference type="PANTHER" id="PTHR30086:SF20">
    <property type="entry name" value="ARGININE EXPORTER PROTEIN ARGO-RELATED"/>
    <property type="match status" value="1"/>
</dbReference>
<keyword evidence="4 6" id="KW-1133">Transmembrane helix</keyword>
<evidence type="ECO:0000313" key="8">
    <source>
        <dbReference type="Proteomes" id="UP001378188"/>
    </source>
</evidence>
<protein>
    <submittedName>
        <fullName evidence="7">LysE family translocator</fullName>
    </submittedName>
</protein>
<dbReference type="AlphaFoldDB" id="A0AAW9S0H0"/>
<evidence type="ECO:0000256" key="2">
    <source>
        <dbReference type="ARBA" id="ARBA00022475"/>
    </source>
</evidence>
<keyword evidence="8" id="KW-1185">Reference proteome</keyword>
<gene>
    <name evidence="7" type="ORF">V3328_19310</name>
</gene>
<evidence type="ECO:0000256" key="5">
    <source>
        <dbReference type="ARBA" id="ARBA00023136"/>
    </source>
</evidence>
<accession>A0AAW9S0H0</accession>
<evidence type="ECO:0000256" key="6">
    <source>
        <dbReference type="SAM" id="Phobius"/>
    </source>
</evidence>
<proteinExistence type="predicted"/>
<dbReference type="GO" id="GO:0015171">
    <property type="term" value="F:amino acid transmembrane transporter activity"/>
    <property type="evidence" value="ECO:0007669"/>
    <property type="project" value="TreeGrafter"/>
</dbReference>
<keyword evidence="5 6" id="KW-0472">Membrane</keyword>
<feature type="transmembrane region" description="Helical" evidence="6">
    <location>
        <begin position="6"/>
        <end position="29"/>
    </location>
</feature>
<evidence type="ECO:0000256" key="3">
    <source>
        <dbReference type="ARBA" id="ARBA00022692"/>
    </source>
</evidence>
<dbReference type="RefSeq" id="WP_340331349.1">
    <property type="nucleotide sequence ID" value="NZ_JAZHOF010000008.1"/>
</dbReference>
<dbReference type="GO" id="GO:0005886">
    <property type="term" value="C:plasma membrane"/>
    <property type="evidence" value="ECO:0007669"/>
    <property type="project" value="UniProtKB-SubCell"/>
</dbReference>
<evidence type="ECO:0000256" key="4">
    <source>
        <dbReference type="ARBA" id="ARBA00022989"/>
    </source>
</evidence>
<reference evidence="7 8" key="1">
    <citation type="submission" date="2024-02" db="EMBL/GenBank/DDBJ databases">
        <title>Genome analysis and characterization of Microbaculum marinisediminis sp. nov., isolated from marine sediment.</title>
        <authorList>
            <person name="Du Z.-J."/>
            <person name="Ye Y.-Q."/>
            <person name="Zhang Z.-R."/>
            <person name="Yuan S.-M."/>
            <person name="Zhang X.-Y."/>
        </authorList>
    </citation>
    <scope>NUCLEOTIDE SEQUENCE [LARGE SCALE GENOMIC DNA]</scope>
    <source>
        <strain evidence="7 8">SDUM1044001</strain>
    </source>
</reference>
<name>A0AAW9S0H0_9HYPH</name>
<dbReference type="PIRSF" id="PIRSF006324">
    <property type="entry name" value="LeuE"/>
    <property type="match status" value="1"/>
</dbReference>
<organism evidence="7 8">
    <name type="scientific">Microbaculum marinum</name>
    <dbReference type="NCBI Taxonomy" id="1764581"/>
    <lineage>
        <taxon>Bacteria</taxon>
        <taxon>Pseudomonadati</taxon>
        <taxon>Pseudomonadota</taxon>
        <taxon>Alphaproteobacteria</taxon>
        <taxon>Hyphomicrobiales</taxon>
        <taxon>Tepidamorphaceae</taxon>
        <taxon>Microbaculum</taxon>
    </lineage>
</organism>
<keyword evidence="3 6" id="KW-0812">Transmembrane</keyword>
<feature type="transmembrane region" description="Helical" evidence="6">
    <location>
        <begin position="41"/>
        <end position="65"/>
    </location>
</feature>
<dbReference type="Proteomes" id="UP001378188">
    <property type="component" value="Unassembled WGS sequence"/>
</dbReference>
<evidence type="ECO:0000313" key="7">
    <source>
        <dbReference type="EMBL" id="MEJ8573648.1"/>
    </source>
</evidence>
<feature type="transmembrane region" description="Helical" evidence="6">
    <location>
        <begin position="71"/>
        <end position="93"/>
    </location>
</feature>
<dbReference type="InterPro" id="IPR001123">
    <property type="entry name" value="LeuE-type"/>
</dbReference>
<comment type="subcellular location">
    <subcellularLocation>
        <location evidence="1">Cell membrane</location>
        <topology evidence="1">Multi-pass membrane protein</topology>
    </subcellularLocation>
</comment>